<sequence>MTRKKKTRSAGTNGQRHLSAEDIRKTRQPKEETKKKGAGLKSGSRNSMLAKTPEAKRESAPKDKRLGSKKPIALLAQTEAVQSAQIAVVEPKASLAKAKPQPLSPQQELALIENDSQLQALLERVERDEILTGKDAKYFNAKIARMEQLMAELGLSDDDADADPLAAFESKDWRKDILGDED</sequence>
<feature type="compositionally biased region" description="Basic and acidic residues" evidence="4">
    <location>
        <begin position="18"/>
        <end position="35"/>
    </location>
</feature>
<dbReference type="AlphaFoldDB" id="I1E173"/>
<dbReference type="InterPro" id="IPR007336">
    <property type="entry name" value="YihI"/>
</dbReference>
<dbReference type="STRING" id="562729.RNAN_3065"/>
<feature type="compositionally biased region" description="Basic and acidic residues" evidence="4">
    <location>
        <begin position="53"/>
        <end position="66"/>
    </location>
</feature>
<keyword evidence="2 3" id="KW-0690">Ribosome biogenesis</keyword>
<evidence type="ECO:0000256" key="1">
    <source>
        <dbReference type="ARBA" id="ARBA00022468"/>
    </source>
</evidence>
<gene>
    <name evidence="3" type="primary">yihI</name>
    <name evidence="5" type="ORF">RNAN_3065</name>
</gene>
<accession>I1E173</accession>
<reference evidence="5 6" key="1">
    <citation type="journal article" date="2012" name="J. Bacteriol.">
        <title>Genome Sequence of the Protease-Producing Bacterium Rheinheimera nanhaiensis E407-8T, Isolated from Deep-Sea Sediment of the South China Sea.</title>
        <authorList>
            <person name="Zhang X.-Y."/>
            <person name="Zhang Y.-J."/>
            <person name="Qin Q.-L."/>
            <person name="Xie B.-B."/>
            <person name="Chen X.-L."/>
            <person name="Zhou B.-C."/>
            <person name="Zhang Y.-Z."/>
        </authorList>
    </citation>
    <scope>NUCLEOTIDE SEQUENCE [LARGE SCALE GENOMIC DNA]</scope>
    <source>
        <strain evidence="5 6">E407-8</strain>
    </source>
</reference>
<dbReference type="Proteomes" id="UP000004374">
    <property type="component" value="Unassembled WGS sequence"/>
</dbReference>
<protein>
    <recommendedName>
        <fullName evidence="3">Der GTPase-activating protein YihI</fullName>
    </recommendedName>
</protein>
<dbReference type="EMBL" id="BAFK01000020">
    <property type="protein sequence ID" value="GAB60051.1"/>
    <property type="molecule type" value="Genomic_DNA"/>
</dbReference>
<name>I1E173_9GAMM</name>
<comment type="caution">
    <text evidence="5">The sequence shown here is derived from an EMBL/GenBank/DDBJ whole genome shotgun (WGS) entry which is preliminary data.</text>
</comment>
<dbReference type="NCBIfam" id="NF003560">
    <property type="entry name" value="PRK05244.1-1"/>
    <property type="match status" value="1"/>
</dbReference>
<comment type="subunit">
    <text evidence="3">Interacts with Der.</text>
</comment>
<evidence type="ECO:0000256" key="4">
    <source>
        <dbReference type="SAM" id="MobiDB-lite"/>
    </source>
</evidence>
<evidence type="ECO:0000313" key="6">
    <source>
        <dbReference type="Proteomes" id="UP000004374"/>
    </source>
</evidence>
<dbReference type="RefSeq" id="WP_008223254.1">
    <property type="nucleotide sequence ID" value="NZ_BAFK01000020.1"/>
</dbReference>
<evidence type="ECO:0000313" key="5">
    <source>
        <dbReference type="EMBL" id="GAB60051.1"/>
    </source>
</evidence>
<comment type="similarity">
    <text evidence="3">Belongs to the YihI family.</text>
</comment>
<proteinExistence type="inferred from homology"/>
<organism evidence="5 6">
    <name type="scientific">Rheinheimera nanhaiensis E407-8</name>
    <dbReference type="NCBI Taxonomy" id="562729"/>
    <lineage>
        <taxon>Bacteria</taxon>
        <taxon>Pseudomonadati</taxon>
        <taxon>Pseudomonadota</taxon>
        <taxon>Gammaproteobacteria</taxon>
        <taxon>Chromatiales</taxon>
        <taxon>Chromatiaceae</taxon>
        <taxon>Rheinheimera</taxon>
    </lineage>
</organism>
<evidence type="ECO:0000256" key="2">
    <source>
        <dbReference type="ARBA" id="ARBA00022517"/>
    </source>
</evidence>
<dbReference type="GO" id="GO:0005096">
    <property type="term" value="F:GTPase activator activity"/>
    <property type="evidence" value="ECO:0007669"/>
    <property type="project" value="UniProtKB-KW"/>
</dbReference>
<keyword evidence="1 3" id="KW-0343">GTPase activation</keyword>
<comment type="function">
    <text evidence="3">A GTPase-activating protein (GAP) that modifies Der/EngA GTPase function. May play a role in ribosome biogenesis.</text>
</comment>
<dbReference type="HAMAP" id="MF_01058">
    <property type="entry name" value="GAP_YihI"/>
    <property type="match status" value="1"/>
</dbReference>
<feature type="region of interest" description="Disordered" evidence="4">
    <location>
        <begin position="1"/>
        <end position="69"/>
    </location>
</feature>
<dbReference type="Pfam" id="PF04220">
    <property type="entry name" value="YihI"/>
    <property type="match status" value="1"/>
</dbReference>
<dbReference type="GO" id="GO:0042254">
    <property type="term" value="P:ribosome biogenesis"/>
    <property type="evidence" value="ECO:0007669"/>
    <property type="project" value="UniProtKB-KW"/>
</dbReference>
<evidence type="ECO:0000256" key="3">
    <source>
        <dbReference type="HAMAP-Rule" id="MF_01058"/>
    </source>
</evidence>
<keyword evidence="6" id="KW-1185">Reference proteome</keyword>
<dbReference type="OrthoDB" id="5677577at2"/>